<dbReference type="CDD" id="cd08551">
    <property type="entry name" value="Fe-ADH"/>
    <property type="match status" value="1"/>
</dbReference>
<evidence type="ECO:0000313" key="4">
    <source>
        <dbReference type="EMBL" id="ENZ13347.1"/>
    </source>
</evidence>
<dbReference type="AlphaFoldDB" id="A0A0E2H8V5"/>
<protein>
    <submittedName>
        <fullName evidence="4">Uncharacterized protein</fullName>
    </submittedName>
</protein>
<dbReference type="SUPFAM" id="SSF56796">
    <property type="entry name" value="Dehydroquinate synthase-like"/>
    <property type="match status" value="1"/>
</dbReference>
<keyword evidence="1" id="KW-0560">Oxidoreductase</keyword>
<accession>A0A0E2H8V5</accession>
<dbReference type="PATRIC" id="fig|999408.3.peg.3080"/>
<dbReference type="Pfam" id="PF25137">
    <property type="entry name" value="ADH_Fe_C"/>
    <property type="match status" value="1"/>
</dbReference>
<evidence type="ECO:0000259" key="3">
    <source>
        <dbReference type="Pfam" id="PF25137"/>
    </source>
</evidence>
<evidence type="ECO:0000256" key="1">
    <source>
        <dbReference type="ARBA" id="ARBA00023002"/>
    </source>
</evidence>
<organism evidence="4 5">
    <name type="scientific">[Clostridium] clostridioforme 90A8</name>
    <dbReference type="NCBI Taxonomy" id="999408"/>
    <lineage>
        <taxon>Bacteria</taxon>
        <taxon>Bacillati</taxon>
        <taxon>Bacillota</taxon>
        <taxon>Clostridia</taxon>
        <taxon>Lachnospirales</taxon>
        <taxon>Lachnospiraceae</taxon>
        <taxon>Enterocloster</taxon>
    </lineage>
</organism>
<dbReference type="PROSITE" id="PS00913">
    <property type="entry name" value="ADH_IRON_1"/>
    <property type="match status" value="1"/>
</dbReference>
<dbReference type="PANTHER" id="PTHR11496:SF83">
    <property type="entry name" value="HYDROXYACID-OXOACID TRANSHYDROGENASE, MITOCHONDRIAL"/>
    <property type="match status" value="1"/>
</dbReference>
<dbReference type="Gene3D" id="3.40.50.1970">
    <property type="match status" value="1"/>
</dbReference>
<dbReference type="Gene3D" id="1.20.1090.10">
    <property type="entry name" value="Dehydroquinate synthase-like - alpha domain"/>
    <property type="match status" value="1"/>
</dbReference>
<dbReference type="InterPro" id="IPR056798">
    <property type="entry name" value="ADH_Fe_C"/>
</dbReference>
<dbReference type="Proteomes" id="UP000013085">
    <property type="component" value="Unassembled WGS sequence"/>
</dbReference>
<proteinExistence type="predicted"/>
<dbReference type="EMBL" id="AGYR01000033">
    <property type="protein sequence ID" value="ENZ13347.1"/>
    <property type="molecule type" value="Genomic_DNA"/>
</dbReference>
<evidence type="ECO:0000259" key="2">
    <source>
        <dbReference type="Pfam" id="PF00465"/>
    </source>
</evidence>
<dbReference type="InterPro" id="IPR039697">
    <property type="entry name" value="Alcohol_dehydrogenase_Fe"/>
</dbReference>
<feature type="domain" description="Fe-containing alcohol dehydrogenase-like C-terminal" evidence="3">
    <location>
        <begin position="188"/>
        <end position="381"/>
    </location>
</feature>
<name>A0A0E2H8V5_9FIRM</name>
<comment type="caution">
    <text evidence="4">The sequence shown here is derived from an EMBL/GenBank/DDBJ whole genome shotgun (WGS) entry which is preliminary data.</text>
</comment>
<reference evidence="4 5" key="1">
    <citation type="submission" date="2013-01" db="EMBL/GenBank/DDBJ databases">
        <title>The Genome Sequence of Clostridium clostridioforme 90A8.</title>
        <authorList>
            <consortium name="The Broad Institute Genome Sequencing Platform"/>
            <person name="Earl A."/>
            <person name="Ward D."/>
            <person name="Feldgarden M."/>
            <person name="Gevers D."/>
            <person name="Courvalin P."/>
            <person name="Lambert T."/>
            <person name="Walker B."/>
            <person name="Young S.K."/>
            <person name="Zeng Q."/>
            <person name="Gargeya S."/>
            <person name="Fitzgerald M."/>
            <person name="Haas B."/>
            <person name="Abouelleil A."/>
            <person name="Alvarado L."/>
            <person name="Arachchi H.M."/>
            <person name="Berlin A.M."/>
            <person name="Chapman S.B."/>
            <person name="Dewar J."/>
            <person name="Goldberg J."/>
            <person name="Griggs A."/>
            <person name="Gujja S."/>
            <person name="Hansen M."/>
            <person name="Howarth C."/>
            <person name="Imamovic A."/>
            <person name="Larimer J."/>
            <person name="McCowan C."/>
            <person name="Murphy C."/>
            <person name="Neiman D."/>
            <person name="Pearson M."/>
            <person name="Priest M."/>
            <person name="Roberts A."/>
            <person name="Saif S."/>
            <person name="Shea T."/>
            <person name="Sisk P."/>
            <person name="Sykes S."/>
            <person name="Wortman J."/>
            <person name="Nusbaum C."/>
            <person name="Birren B."/>
        </authorList>
    </citation>
    <scope>NUCLEOTIDE SEQUENCE [LARGE SCALE GENOMIC DNA]</scope>
    <source>
        <strain evidence="4 5">90A8</strain>
    </source>
</reference>
<dbReference type="GO" id="GO:0004022">
    <property type="term" value="F:alcohol dehydrogenase (NAD+) activity"/>
    <property type="evidence" value="ECO:0007669"/>
    <property type="project" value="TreeGrafter"/>
</dbReference>
<dbReference type="InterPro" id="IPR018211">
    <property type="entry name" value="ADH_Fe_CS"/>
</dbReference>
<dbReference type="RefSeq" id="WP_002596028.1">
    <property type="nucleotide sequence ID" value="NZ_KB851022.1"/>
</dbReference>
<feature type="domain" description="Alcohol dehydrogenase iron-type/glycerol dehydrogenase GldA" evidence="2">
    <location>
        <begin position="8"/>
        <end position="175"/>
    </location>
</feature>
<dbReference type="InterPro" id="IPR001670">
    <property type="entry name" value="ADH_Fe/GldA"/>
</dbReference>
<dbReference type="Pfam" id="PF00465">
    <property type="entry name" value="Fe-ADH"/>
    <property type="match status" value="1"/>
</dbReference>
<dbReference type="GO" id="GO:0046872">
    <property type="term" value="F:metal ion binding"/>
    <property type="evidence" value="ECO:0007669"/>
    <property type="project" value="InterPro"/>
</dbReference>
<gene>
    <name evidence="4" type="ORF">HMPREF1090_02852</name>
</gene>
<evidence type="ECO:0000313" key="5">
    <source>
        <dbReference type="Proteomes" id="UP000013085"/>
    </source>
</evidence>
<sequence length="386" mass="41079">MGYQIKIPSCVYAGVGSIEEIGTILKQESSKKALVFTDKGVAGAGLLDKLTAVLERTGVEYKVFDGLNPEPAYTDVEKVVEQMNREDGDIIIAIGGGSVMDAAKLCSLLKGSSCTVTDLLTDPLLASKQMKTIMIPTTCGTGSEATCNAIVAIPEEQSKKGIVNAEMIPDYVILDAQMIAGLPASIVAATGVDALAHVVECFTSKKATPLSDTYAAAGAKLIFRNIEEAYRNPGDMEARSNMMLGAFYGGVAITGSGTTAVHALSYPLGGKYHIPHGVSNAILFAHVMAFNKDACAGRLRVLCDAVYPERAALGTEEKADYMIGRIAAIVENTEIPIHLNAFGVKMADLDLLVDAGSKQQRLLVNNRKKLSLEDIRAIYLKVLKEE</sequence>
<dbReference type="PANTHER" id="PTHR11496">
    <property type="entry name" value="ALCOHOL DEHYDROGENASE"/>
    <property type="match status" value="1"/>
</dbReference>
<dbReference type="HOGENOM" id="CLU_007207_0_0_9"/>
<dbReference type="FunFam" id="3.40.50.1970:FF:000003">
    <property type="entry name" value="Alcohol dehydrogenase, iron-containing"/>
    <property type="match status" value="1"/>
</dbReference>